<gene>
    <name evidence="6" type="ORF">IEO70_01925</name>
</gene>
<evidence type="ECO:0000256" key="4">
    <source>
        <dbReference type="ARBA" id="ARBA00023204"/>
    </source>
</evidence>
<dbReference type="GO" id="GO:0006284">
    <property type="term" value="P:base-excision repair"/>
    <property type="evidence" value="ECO:0007669"/>
    <property type="project" value="InterPro"/>
</dbReference>
<protein>
    <recommendedName>
        <fullName evidence="5">Putative 3-methyladenine DNA glycosylase</fullName>
        <ecNumber evidence="5">3.2.2.-</ecNumber>
    </recommendedName>
</protein>
<proteinExistence type="inferred from homology"/>
<reference evidence="6" key="1">
    <citation type="submission" date="2020-09" db="EMBL/GenBank/DDBJ databases">
        <title>Bacillus faecalis sp. nov., a moderately halophilic bacterium isolated from cow faeces.</title>
        <authorList>
            <person name="Jiang L."/>
            <person name="Lee J."/>
        </authorList>
    </citation>
    <scope>NUCLEOTIDE SEQUENCE</scope>
    <source>
        <strain evidence="6">AGMB 02131</strain>
    </source>
</reference>
<dbReference type="AlphaFoldDB" id="A0A927CU73"/>
<dbReference type="Proteomes" id="UP000602076">
    <property type="component" value="Unassembled WGS sequence"/>
</dbReference>
<dbReference type="SUPFAM" id="SSF50486">
    <property type="entry name" value="FMT C-terminal domain-like"/>
    <property type="match status" value="1"/>
</dbReference>
<evidence type="ECO:0000256" key="5">
    <source>
        <dbReference type="HAMAP-Rule" id="MF_00527"/>
    </source>
</evidence>
<dbReference type="HAMAP" id="MF_00527">
    <property type="entry name" value="3MGH"/>
    <property type="match status" value="1"/>
</dbReference>
<dbReference type="Pfam" id="PF02245">
    <property type="entry name" value="Pur_DNA_glyco"/>
    <property type="match status" value="1"/>
</dbReference>
<evidence type="ECO:0000256" key="1">
    <source>
        <dbReference type="ARBA" id="ARBA00009232"/>
    </source>
</evidence>
<dbReference type="PANTHER" id="PTHR10429">
    <property type="entry name" value="DNA-3-METHYLADENINE GLYCOSYLASE"/>
    <property type="match status" value="1"/>
</dbReference>
<keyword evidence="6" id="KW-0326">Glycosidase</keyword>
<dbReference type="InterPro" id="IPR011034">
    <property type="entry name" value="Formyl_transferase-like_C_sf"/>
</dbReference>
<dbReference type="Gene3D" id="3.10.300.10">
    <property type="entry name" value="Methylpurine-DNA glycosylase (MPG)"/>
    <property type="match status" value="1"/>
</dbReference>
<dbReference type="CDD" id="cd00540">
    <property type="entry name" value="AAG"/>
    <property type="match status" value="1"/>
</dbReference>
<dbReference type="GO" id="GO:0003677">
    <property type="term" value="F:DNA binding"/>
    <property type="evidence" value="ECO:0007669"/>
    <property type="project" value="InterPro"/>
</dbReference>
<dbReference type="NCBIfam" id="TIGR00567">
    <property type="entry name" value="3mg"/>
    <property type="match status" value="1"/>
</dbReference>
<dbReference type="NCBIfam" id="NF002002">
    <property type="entry name" value="PRK00802.1-2"/>
    <property type="match status" value="1"/>
</dbReference>
<dbReference type="EC" id="3.2.2.-" evidence="5"/>
<dbReference type="PANTHER" id="PTHR10429:SF0">
    <property type="entry name" value="DNA-3-METHYLADENINE GLYCOSYLASE"/>
    <property type="match status" value="1"/>
</dbReference>
<dbReference type="EMBL" id="JACXSI010000003">
    <property type="protein sequence ID" value="MBD3107126.1"/>
    <property type="molecule type" value="Genomic_DNA"/>
</dbReference>
<comment type="similarity">
    <text evidence="1 5">Belongs to the DNA glycosylase MPG family.</text>
</comment>
<keyword evidence="2 5" id="KW-0227">DNA damage</keyword>
<dbReference type="InterPro" id="IPR036995">
    <property type="entry name" value="MPG_sf"/>
</dbReference>
<evidence type="ECO:0000256" key="2">
    <source>
        <dbReference type="ARBA" id="ARBA00022763"/>
    </source>
</evidence>
<sequence>MTHSILPKEFYEAPTLELAQNLLGCLLVKKSEDGLTSGYIVETEAYKGPIDRAAHSFNYRRTKRTEIMFHSPGHIYTYVMHTHCLVNVVCEEVDQPEAVLIRALEPVEGIDLMKQRRGTDVIKNLTNGPGKLTKALNITMKDYGHTFYDSSLYIAEGYKPEHISSGPRIGIQNSGEAVHYPWRYWVTGNSYVSR</sequence>
<keyword evidence="7" id="KW-1185">Reference proteome</keyword>
<dbReference type="InterPro" id="IPR003180">
    <property type="entry name" value="MPG"/>
</dbReference>
<comment type="caution">
    <text evidence="6">The sequence shown here is derived from an EMBL/GenBank/DDBJ whole genome shotgun (WGS) entry which is preliminary data.</text>
</comment>
<evidence type="ECO:0000256" key="3">
    <source>
        <dbReference type="ARBA" id="ARBA00022801"/>
    </source>
</evidence>
<organism evidence="6 7">
    <name type="scientific">Peribacillus faecalis</name>
    <dbReference type="NCBI Taxonomy" id="2772559"/>
    <lineage>
        <taxon>Bacteria</taxon>
        <taxon>Bacillati</taxon>
        <taxon>Bacillota</taxon>
        <taxon>Bacilli</taxon>
        <taxon>Bacillales</taxon>
        <taxon>Bacillaceae</taxon>
        <taxon>Peribacillus</taxon>
    </lineage>
</organism>
<keyword evidence="4 5" id="KW-0234">DNA repair</keyword>
<dbReference type="RefSeq" id="WP_190996674.1">
    <property type="nucleotide sequence ID" value="NZ_JACXSI010000003.1"/>
</dbReference>
<name>A0A927CU73_9BACI</name>
<dbReference type="FunFam" id="3.10.300.10:FF:000001">
    <property type="entry name" value="Putative 3-methyladenine DNA glycosylase"/>
    <property type="match status" value="1"/>
</dbReference>
<evidence type="ECO:0000313" key="6">
    <source>
        <dbReference type="EMBL" id="MBD3107126.1"/>
    </source>
</evidence>
<dbReference type="GO" id="GO:0003905">
    <property type="term" value="F:alkylbase DNA N-glycosylase activity"/>
    <property type="evidence" value="ECO:0007669"/>
    <property type="project" value="InterPro"/>
</dbReference>
<accession>A0A927CU73</accession>
<evidence type="ECO:0000313" key="7">
    <source>
        <dbReference type="Proteomes" id="UP000602076"/>
    </source>
</evidence>
<keyword evidence="3 5" id="KW-0378">Hydrolase</keyword>